<comment type="subcellular location">
    <subcellularLocation>
        <location evidence="1">Membrane</location>
        <topology evidence="1">Single-pass membrane protein</topology>
    </subcellularLocation>
</comment>
<dbReference type="InterPro" id="IPR002401">
    <property type="entry name" value="Cyt_P450_E_grp-I"/>
</dbReference>
<evidence type="ECO:0000256" key="2">
    <source>
        <dbReference type="ARBA" id="ARBA00022692"/>
    </source>
</evidence>
<evidence type="ECO:0000256" key="4">
    <source>
        <dbReference type="ARBA" id="ARBA00022989"/>
    </source>
</evidence>
<feature type="transmembrane region" description="Helical" evidence="9">
    <location>
        <begin position="6"/>
        <end position="31"/>
    </location>
</feature>
<evidence type="ECO:0000256" key="1">
    <source>
        <dbReference type="ARBA" id="ARBA00004167"/>
    </source>
</evidence>
<keyword evidence="4 9" id="KW-1133">Transmembrane helix</keyword>
<dbReference type="Gene3D" id="1.10.630.10">
    <property type="entry name" value="Cytochrome P450"/>
    <property type="match status" value="1"/>
</dbReference>
<dbReference type="InterPro" id="IPR051103">
    <property type="entry name" value="Plant_metabolite_P450s"/>
</dbReference>
<dbReference type="SUPFAM" id="SSF48264">
    <property type="entry name" value="Cytochrome P450"/>
    <property type="match status" value="1"/>
</dbReference>
<protein>
    <submittedName>
        <fullName evidence="10">Cytochrome P450</fullName>
    </submittedName>
</protein>
<evidence type="ECO:0000313" key="10">
    <source>
        <dbReference type="EMBL" id="QNS29978.1"/>
    </source>
</evidence>
<evidence type="ECO:0000256" key="6">
    <source>
        <dbReference type="ARBA" id="ARBA00023136"/>
    </source>
</evidence>
<evidence type="ECO:0000256" key="5">
    <source>
        <dbReference type="ARBA" id="ARBA00023002"/>
    </source>
</evidence>
<dbReference type="PANTHER" id="PTHR24298">
    <property type="entry name" value="FLAVONOID 3'-MONOOXYGENASE-RELATED"/>
    <property type="match status" value="1"/>
</dbReference>
<dbReference type="GO" id="GO:0016020">
    <property type="term" value="C:membrane"/>
    <property type="evidence" value="ECO:0007669"/>
    <property type="project" value="UniProtKB-SubCell"/>
</dbReference>
<proteinExistence type="evidence at transcript level"/>
<dbReference type="PRINTS" id="PR00463">
    <property type="entry name" value="EP450I"/>
</dbReference>
<dbReference type="GO" id="GO:0016709">
    <property type="term" value="F:oxidoreductase activity, acting on paired donors, with incorporation or reduction of molecular oxygen, NAD(P)H as one donor, and incorporation of one atom of oxygen"/>
    <property type="evidence" value="ECO:0007669"/>
    <property type="project" value="TreeGrafter"/>
</dbReference>
<evidence type="ECO:0000256" key="7">
    <source>
        <dbReference type="PIRSR" id="PIRSR602401-1"/>
    </source>
</evidence>
<keyword evidence="7 8" id="KW-0349">Heme</keyword>
<keyword evidence="5 8" id="KW-0560">Oxidoreductase</keyword>
<reference evidence="10" key="1">
    <citation type="journal article" date="2020" name="Genome">
        <title>Transcriptome-wide identification and characterization of cytochrome P450s from Nothapodytes nimmoniana and their phylogenomic analysis revealed candidate cytochrome P450s involved in camptothecin biosynthetic pathway.</title>
        <authorList>
            <person name="Godbole R.C."/>
            <person name="Pable A.A."/>
            <person name="Barvkar V.T."/>
        </authorList>
    </citation>
    <scope>NUCLEOTIDE SEQUENCE</scope>
</reference>
<comment type="cofactor">
    <cofactor evidence="7">
        <name>heme</name>
        <dbReference type="ChEBI" id="CHEBI:30413"/>
    </cofactor>
</comment>
<keyword evidence="3 7" id="KW-0479">Metal-binding</keyword>
<feature type="binding site" description="axial binding residue" evidence="7">
    <location>
        <position position="474"/>
    </location>
    <ligand>
        <name>heme</name>
        <dbReference type="ChEBI" id="CHEBI:30413"/>
    </ligand>
    <ligandPart>
        <name>Fe</name>
        <dbReference type="ChEBI" id="CHEBI:18248"/>
    </ligandPart>
</feature>
<dbReference type="InterPro" id="IPR001128">
    <property type="entry name" value="Cyt_P450"/>
</dbReference>
<keyword evidence="2 9" id="KW-0812">Transmembrane</keyword>
<sequence length="532" mass="61472">MEETWFVVIVTLCINSLIQSVFKLFLLPPLLSTKDKLKKRIRRRLPPGPSALRGLLRLNKPAVSLQTILQELRSKYGPFITLKTGLFSEPEIYVGSHSLAFRALVQNSSVFSDRPRSPDAHSVFTSNQHNINTAFYGSFWRLIRRNLSANILHQSRVKCFSGCRKKVLKSLINRLLNHSINRTSVQAYEEFFYTIFSLVALMCYGENLEEKDFRELEAVHQRIMDGFVGGPFTVLMAWPRLGKFLFRNKWNQLLQVRQHQVDVYMSYIKDRIREKEEGTKSGFTYVDTLLDLEVQEKEQQKRKLTQGEMVSLCSEFLFAGTDMTSTAMQWIMANLVKYPNIQAKVYEEIAAVMGGPPSSSYDNETAMRFVREKDQQRMPYLKAVVLEGLRRHPPMHILLPHSVTEEVVLDGYDLPKNTTVHFLVAEMGRDPKVWEDPMAFKPERFLTGSGEVVFDITGSREIKMMPFGAGRRICPAFNLGILHLEYFIANMIWYFEWRNADGGEIDLTDKHEASVVMKNPLKAHLYPRFKFN</sequence>
<keyword evidence="7 8" id="KW-0408">Iron</keyword>
<dbReference type="InterPro" id="IPR036396">
    <property type="entry name" value="Cyt_P450_sf"/>
</dbReference>
<dbReference type="GO" id="GO:0005506">
    <property type="term" value="F:iron ion binding"/>
    <property type="evidence" value="ECO:0007669"/>
    <property type="project" value="InterPro"/>
</dbReference>
<name>A0A7L7RB74_NOTNI</name>
<dbReference type="AlphaFoldDB" id="A0A7L7RB74"/>
<dbReference type="CDD" id="cd11075">
    <property type="entry name" value="CYP77_89"/>
    <property type="match status" value="1"/>
</dbReference>
<accession>A0A7L7RB74</accession>
<dbReference type="EMBL" id="MN168824">
    <property type="protein sequence ID" value="QNS29978.1"/>
    <property type="molecule type" value="mRNA"/>
</dbReference>
<dbReference type="PROSITE" id="PS00086">
    <property type="entry name" value="CYTOCHROME_P450"/>
    <property type="match status" value="1"/>
</dbReference>
<keyword evidence="8" id="KW-0503">Monooxygenase</keyword>
<dbReference type="PRINTS" id="PR00385">
    <property type="entry name" value="P450"/>
</dbReference>
<dbReference type="InterPro" id="IPR017972">
    <property type="entry name" value="Cyt_P450_CS"/>
</dbReference>
<comment type="similarity">
    <text evidence="8">Belongs to the cytochrome P450 family.</text>
</comment>
<evidence type="ECO:0000256" key="9">
    <source>
        <dbReference type="SAM" id="Phobius"/>
    </source>
</evidence>
<gene>
    <name evidence="10" type="primary">CYP89R1</name>
</gene>
<dbReference type="GO" id="GO:0020037">
    <property type="term" value="F:heme binding"/>
    <property type="evidence" value="ECO:0007669"/>
    <property type="project" value="InterPro"/>
</dbReference>
<keyword evidence="6 9" id="KW-0472">Membrane</keyword>
<evidence type="ECO:0000256" key="8">
    <source>
        <dbReference type="RuleBase" id="RU000461"/>
    </source>
</evidence>
<dbReference type="PANTHER" id="PTHR24298:SF800">
    <property type="entry name" value="CYTOCHROME P450 89A2-RELATED"/>
    <property type="match status" value="1"/>
</dbReference>
<organism evidence="10">
    <name type="scientific">Nothapodytes nimmoniana</name>
    <name type="common">Nothapodytes foetida</name>
    <dbReference type="NCBI Taxonomy" id="159386"/>
    <lineage>
        <taxon>Eukaryota</taxon>
        <taxon>Viridiplantae</taxon>
        <taxon>Streptophyta</taxon>
        <taxon>Embryophyta</taxon>
        <taxon>Tracheophyta</taxon>
        <taxon>Spermatophyta</taxon>
        <taxon>Magnoliopsida</taxon>
        <taxon>eudicotyledons</taxon>
        <taxon>Gunneridae</taxon>
        <taxon>Pentapetalae</taxon>
        <taxon>asterids</taxon>
        <taxon>lamiids</taxon>
        <taxon>Icacinales</taxon>
        <taxon>Icacinaceae</taxon>
        <taxon>Nothapodytes</taxon>
    </lineage>
</organism>
<dbReference type="Pfam" id="PF00067">
    <property type="entry name" value="p450"/>
    <property type="match status" value="1"/>
</dbReference>
<evidence type="ECO:0000256" key="3">
    <source>
        <dbReference type="ARBA" id="ARBA00022723"/>
    </source>
</evidence>